<accession>A0A1H5HYS8</accession>
<name>A0A1H5HYS8_PSEAG</name>
<evidence type="ECO:0000313" key="2">
    <source>
        <dbReference type="Proteomes" id="UP000242849"/>
    </source>
</evidence>
<protein>
    <submittedName>
        <fullName evidence="1">Uncharacterized protein</fullName>
    </submittedName>
</protein>
<dbReference type="EMBL" id="FNSC01000001">
    <property type="protein sequence ID" value="SEE33213.1"/>
    <property type="molecule type" value="Genomic_DNA"/>
</dbReference>
<gene>
    <name evidence="1" type="ORF">SAMN05421553_4538</name>
</gene>
<proteinExistence type="predicted"/>
<dbReference type="Proteomes" id="UP000242849">
    <property type="component" value="Unassembled WGS sequence"/>
</dbReference>
<sequence length="85" mass="10094">MSNRKTYTHLSQSDIALQIESLVQAIEKSDAPAFRITQSRSGYERIEATKLSRYFTHIKQMVDLFDERVGYFRFSRFDGFARLWH</sequence>
<keyword evidence="2" id="KW-1185">Reference proteome</keyword>
<reference evidence="2" key="1">
    <citation type="submission" date="2016-10" db="EMBL/GenBank/DDBJ databases">
        <authorList>
            <person name="Varghese N."/>
            <person name="Submissions S."/>
        </authorList>
    </citation>
    <scope>NUCLEOTIDE SEQUENCE [LARGE SCALE GENOMIC DNA]</scope>
    <source>
        <strain evidence="2">DSM 12111</strain>
    </source>
</reference>
<evidence type="ECO:0000313" key="1">
    <source>
        <dbReference type="EMBL" id="SEE33213.1"/>
    </source>
</evidence>
<dbReference type="AlphaFoldDB" id="A0A1H5HYS8"/>
<organism evidence="1 2">
    <name type="scientific">Pseudomonas anguilliseptica</name>
    <dbReference type="NCBI Taxonomy" id="53406"/>
    <lineage>
        <taxon>Bacteria</taxon>
        <taxon>Pseudomonadati</taxon>
        <taxon>Pseudomonadota</taxon>
        <taxon>Gammaproteobacteria</taxon>
        <taxon>Pseudomonadales</taxon>
        <taxon>Pseudomonadaceae</taxon>
        <taxon>Pseudomonas</taxon>
    </lineage>
</organism>
<dbReference type="RefSeq" id="WP_338062091.1">
    <property type="nucleotide sequence ID" value="NZ_CP156749.1"/>
</dbReference>